<dbReference type="GeneID" id="84591913"/>
<reference evidence="1" key="2">
    <citation type="submission" date="2025-08" db="UniProtKB">
        <authorList>
            <consortium name="RefSeq"/>
        </authorList>
    </citation>
    <scope>IDENTIFICATION</scope>
</reference>
<evidence type="ECO:0000313" key="1">
    <source>
        <dbReference type="RefSeq" id="XP_059604242.1"/>
    </source>
</evidence>
<proteinExistence type="predicted"/>
<protein>
    <submittedName>
        <fullName evidence="1">Uncharacterized protein</fullName>
    </submittedName>
</protein>
<accession>A0AAJ8BUN7</accession>
<dbReference type="AlphaFoldDB" id="A0AAJ8BUN7"/>
<sequence length="149" mass="16604">MGEASAPLLITDHTSCLLATDRSAGHNKQGLAWVSFEKVIPEFERLSPSENGWSRQTGPWSGYAVPPQIHQQERQEAVQMWIKNNLLKVIIHATEGNENLAEGPVGSSWQEYGQDHTGHEMPTIMTHALRNHFLMWKGNNPLSPPGIDS</sequence>
<name>A0AAJ8BUN7_ASPNG</name>
<dbReference type="VEuPathDB" id="FungiDB:An09g00080"/>
<organism evidence="1">
    <name type="scientific">Aspergillus niger</name>
    <dbReference type="NCBI Taxonomy" id="5061"/>
    <lineage>
        <taxon>Eukaryota</taxon>
        <taxon>Fungi</taxon>
        <taxon>Dikarya</taxon>
        <taxon>Ascomycota</taxon>
        <taxon>Pezizomycotina</taxon>
        <taxon>Eurotiomycetes</taxon>
        <taxon>Eurotiomycetidae</taxon>
        <taxon>Eurotiales</taxon>
        <taxon>Aspergillaceae</taxon>
        <taxon>Aspergillus</taxon>
        <taxon>Aspergillus subgen. Circumdati</taxon>
    </lineage>
</organism>
<dbReference type="RefSeq" id="XP_059604242.1">
    <property type="nucleotide sequence ID" value="XM_059749516.1"/>
</dbReference>
<dbReference type="KEGG" id="ang:An09g00080"/>
<gene>
    <name evidence="1" type="ORF">An09g00080</name>
</gene>
<reference evidence="1" key="1">
    <citation type="submission" date="2025-02" db="EMBL/GenBank/DDBJ databases">
        <authorList>
            <consortium name="NCBI Genome Project"/>
        </authorList>
    </citation>
    <scope>NUCLEOTIDE SEQUENCE</scope>
</reference>